<proteinExistence type="predicted"/>
<dbReference type="AlphaFoldDB" id="A0A7C5QWA2"/>
<dbReference type="GO" id="GO:0005829">
    <property type="term" value="C:cytosol"/>
    <property type="evidence" value="ECO:0007669"/>
    <property type="project" value="TreeGrafter"/>
</dbReference>
<protein>
    <submittedName>
        <fullName evidence="4">N-acyl-D-amino acid deacylase</fullName>
    </submittedName>
</protein>
<dbReference type="InterPro" id="IPR011059">
    <property type="entry name" value="Metal-dep_hydrolase_composite"/>
</dbReference>
<accession>A0A7C5QWA2</accession>
<evidence type="ECO:0000256" key="1">
    <source>
        <dbReference type="ARBA" id="ARBA00001947"/>
    </source>
</evidence>
<comment type="caution">
    <text evidence="4">The sequence shown here is derived from an EMBL/GenBank/DDBJ whole genome shotgun (WGS) entry which is preliminary data.</text>
</comment>
<dbReference type="PANTHER" id="PTHR11647:SF1">
    <property type="entry name" value="COLLAPSIN RESPONSE MEDIATOR PROTEIN"/>
    <property type="match status" value="1"/>
</dbReference>
<name>A0A7C5QWA2_9PROT</name>
<feature type="signal peptide" evidence="2">
    <location>
        <begin position="1"/>
        <end position="24"/>
    </location>
</feature>
<sequence length="520" mass="56174">MRAAVTYFLTLVSLWGFISLSACHEQTGPDTSATYDVYIKNGTVVDGTGSEPFLGDVLVIGDKIRYVGPTNPAKIKARTTLDATGKIVSPGFIDAHAHGDPLRADNNMMRSFLRQGVTTVILGQDGDSPGSNIDFKDWLLAVEDHGTGPNVAALVGHGTLRNQSGAGPKDKVSPKEQAKMESLLRSAFEDGAYGLSTGLEYLPGRYADLQELNGLAKIVGAHNGLISSHIRSEDDDKVEAAVNEVIAQGKYAKVNVTHIKVVYGKTRAQGEAVLNQIRKARKNGMTVTADVYPYLASYGSMIYLYPEWAKREIEFNEAAKYRRAEFLKFLRAKIKRRNGPDAILISSGEYAGKTLAEISALTGRTPEEQILAFGHRGPSTAHFIMTKDTQDVFITAPDVSISTDGSPTMRHPRAVGSFPKVIEDYVNRDKTLPLATAIYKMTGLTAHTFGINSRGLLKPGLAADILVIDLENVHAGTSWANIEKSPSGFEAIIVNGHIVNASSGANAPVFGRVLRKTNED</sequence>
<dbReference type="GO" id="GO:0016811">
    <property type="term" value="F:hydrolase activity, acting on carbon-nitrogen (but not peptide) bonds, in linear amides"/>
    <property type="evidence" value="ECO:0007669"/>
    <property type="project" value="InterPro"/>
</dbReference>
<dbReference type="PANTHER" id="PTHR11647">
    <property type="entry name" value="HYDRANTOINASE/DIHYDROPYRIMIDINASE FAMILY MEMBER"/>
    <property type="match status" value="1"/>
</dbReference>
<evidence type="ECO:0000256" key="2">
    <source>
        <dbReference type="SAM" id="SignalP"/>
    </source>
</evidence>
<dbReference type="Gene3D" id="3.20.20.140">
    <property type="entry name" value="Metal-dependent hydrolases"/>
    <property type="match status" value="1"/>
</dbReference>
<feature type="chain" id="PRO_5027769000" evidence="2">
    <location>
        <begin position="25"/>
        <end position="520"/>
    </location>
</feature>
<dbReference type="InterPro" id="IPR032466">
    <property type="entry name" value="Metal_Hydrolase"/>
</dbReference>
<dbReference type="EMBL" id="DRMJ01000275">
    <property type="protein sequence ID" value="HHL43042.1"/>
    <property type="molecule type" value="Genomic_DNA"/>
</dbReference>
<dbReference type="Pfam" id="PF01979">
    <property type="entry name" value="Amidohydro_1"/>
    <property type="match status" value="1"/>
</dbReference>
<dbReference type="SUPFAM" id="SSF51556">
    <property type="entry name" value="Metallo-dependent hydrolases"/>
    <property type="match status" value="1"/>
</dbReference>
<dbReference type="Gene3D" id="3.30.1490.130">
    <property type="entry name" value="D-aminoacylase. Domain 3"/>
    <property type="match status" value="1"/>
</dbReference>
<dbReference type="InterPro" id="IPR023100">
    <property type="entry name" value="D-aminoacylase_insert_dom_sf"/>
</dbReference>
<evidence type="ECO:0000313" key="4">
    <source>
        <dbReference type="EMBL" id="HHL43042.1"/>
    </source>
</evidence>
<reference evidence="4" key="1">
    <citation type="journal article" date="2020" name="mSystems">
        <title>Genome- and Community-Level Interaction Insights into Carbon Utilization and Element Cycling Functions of Hydrothermarchaeota in Hydrothermal Sediment.</title>
        <authorList>
            <person name="Zhou Z."/>
            <person name="Liu Y."/>
            <person name="Xu W."/>
            <person name="Pan J."/>
            <person name="Luo Z.H."/>
            <person name="Li M."/>
        </authorList>
    </citation>
    <scope>NUCLEOTIDE SEQUENCE [LARGE SCALE GENOMIC DNA]</scope>
    <source>
        <strain evidence="4">HyVt-485</strain>
    </source>
</reference>
<dbReference type="Gene3D" id="2.30.40.10">
    <property type="entry name" value="Urease, subunit C, domain 1"/>
    <property type="match status" value="1"/>
</dbReference>
<comment type="cofactor">
    <cofactor evidence="1">
        <name>Zn(2+)</name>
        <dbReference type="ChEBI" id="CHEBI:29105"/>
    </cofactor>
</comment>
<dbReference type="PROSITE" id="PS51257">
    <property type="entry name" value="PROKAR_LIPOPROTEIN"/>
    <property type="match status" value="1"/>
</dbReference>
<dbReference type="Proteomes" id="UP000885830">
    <property type="component" value="Unassembled WGS sequence"/>
</dbReference>
<keyword evidence="2" id="KW-0732">Signal</keyword>
<dbReference type="InterPro" id="IPR006680">
    <property type="entry name" value="Amidohydro-rel"/>
</dbReference>
<dbReference type="InterPro" id="IPR050378">
    <property type="entry name" value="Metallo-dep_Hydrolases_sf"/>
</dbReference>
<feature type="domain" description="Amidohydrolase-related" evidence="3">
    <location>
        <begin position="87"/>
        <end position="497"/>
    </location>
</feature>
<evidence type="ECO:0000259" key="3">
    <source>
        <dbReference type="Pfam" id="PF01979"/>
    </source>
</evidence>
<dbReference type="GO" id="GO:0016812">
    <property type="term" value="F:hydrolase activity, acting on carbon-nitrogen (but not peptide) bonds, in cyclic amides"/>
    <property type="evidence" value="ECO:0007669"/>
    <property type="project" value="TreeGrafter"/>
</dbReference>
<dbReference type="SUPFAM" id="SSF51338">
    <property type="entry name" value="Composite domain of metallo-dependent hydrolases"/>
    <property type="match status" value="1"/>
</dbReference>
<organism evidence="4">
    <name type="scientific">Hellea balneolensis</name>
    <dbReference type="NCBI Taxonomy" id="287478"/>
    <lineage>
        <taxon>Bacteria</taxon>
        <taxon>Pseudomonadati</taxon>
        <taxon>Pseudomonadota</taxon>
        <taxon>Alphaproteobacteria</taxon>
        <taxon>Maricaulales</taxon>
        <taxon>Robiginitomaculaceae</taxon>
        <taxon>Hellea</taxon>
    </lineage>
</organism>
<gene>
    <name evidence="4" type="ORF">ENJ42_05445</name>
</gene>